<feature type="domain" description="Bacterial Ig" evidence="2">
    <location>
        <begin position="787"/>
        <end position="855"/>
    </location>
</feature>
<proteinExistence type="predicted"/>
<organism evidence="3 4">
    <name type="scientific">Streptomyces avermitilis</name>
    <dbReference type="NCBI Taxonomy" id="33903"/>
    <lineage>
        <taxon>Bacteria</taxon>
        <taxon>Bacillati</taxon>
        <taxon>Actinomycetota</taxon>
        <taxon>Actinomycetes</taxon>
        <taxon>Kitasatosporales</taxon>
        <taxon>Streptomycetaceae</taxon>
        <taxon>Streptomyces</taxon>
    </lineage>
</organism>
<comment type="caution">
    <text evidence="3">The sequence shown here is derived from an EMBL/GenBank/DDBJ whole genome shotgun (WGS) entry which is preliminary data.</text>
</comment>
<accession>A0A4D4MFM6</accession>
<dbReference type="Gene3D" id="2.160.20.10">
    <property type="entry name" value="Single-stranded right-handed beta-helix, Pectin lyase-like"/>
    <property type="match status" value="2"/>
</dbReference>
<dbReference type="GO" id="GO:0005975">
    <property type="term" value="P:carbohydrate metabolic process"/>
    <property type="evidence" value="ECO:0007669"/>
    <property type="project" value="UniProtKB-ARBA"/>
</dbReference>
<dbReference type="SUPFAM" id="SSF81296">
    <property type="entry name" value="E set domains"/>
    <property type="match status" value="1"/>
</dbReference>
<dbReference type="AlphaFoldDB" id="A0A4D4MFM6"/>
<gene>
    <name evidence="3" type="ORF">SAV31267_002760</name>
</gene>
<dbReference type="PANTHER" id="PTHR36453">
    <property type="entry name" value="SECRETED PROTEIN-RELATED"/>
    <property type="match status" value="1"/>
</dbReference>
<dbReference type="SUPFAM" id="SSF51126">
    <property type="entry name" value="Pectin lyase-like"/>
    <property type="match status" value="1"/>
</dbReference>
<dbReference type="Gene3D" id="2.60.40.10">
    <property type="entry name" value="Immunoglobulins"/>
    <property type="match status" value="1"/>
</dbReference>
<dbReference type="Gene3D" id="2.60.120.260">
    <property type="entry name" value="Galactose-binding domain-like"/>
    <property type="match status" value="1"/>
</dbReference>
<evidence type="ECO:0000259" key="2">
    <source>
        <dbReference type="Pfam" id="PF17936"/>
    </source>
</evidence>
<dbReference type="PANTHER" id="PTHR36453:SF1">
    <property type="entry name" value="RIGHT HANDED BETA HELIX DOMAIN-CONTAINING PROTEIN"/>
    <property type="match status" value="1"/>
</dbReference>
<dbReference type="InterPro" id="IPR041498">
    <property type="entry name" value="Big_6"/>
</dbReference>
<evidence type="ECO:0000313" key="3">
    <source>
        <dbReference type="EMBL" id="GDY70791.1"/>
    </source>
</evidence>
<dbReference type="InterPro" id="IPR006626">
    <property type="entry name" value="PbH1"/>
</dbReference>
<dbReference type="Proteomes" id="UP000299211">
    <property type="component" value="Unassembled WGS sequence"/>
</dbReference>
<dbReference type="Pfam" id="PF17936">
    <property type="entry name" value="Big_6"/>
    <property type="match status" value="1"/>
</dbReference>
<dbReference type="RefSeq" id="WP_137951156.1">
    <property type="nucleotide sequence ID" value="NZ_BAABTN010000023.1"/>
</dbReference>
<dbReference type="InterPro" id="IPR012334">
    <property type="entry name" value="Pectin_lyas_fold"/>
</dbReference>
<feature type="chain" id="PRO_5020906175" description="Bacterial Ig domain-containing protein" evidence="1">
    <location>
        <begin position="35"/>
        <end position="990"/>
    </location>
</feature>
<feature type="signal peptide" evidence="1">
    <location>
        <begin position="1"/>
        <end position="34"/>
    </location>
</feature>
<dbReference type="EMBL" id="BJHY01000001">
    <property type="protein sequence ID" value="GDY70791.1"/>
    <property type="molecule type" value="Genomic_DNA"/>
</dbReference>
<name>A0A4D4MFM6_STRAX</name>
<evidence type="ECO:0000313" key="4">
    <source>
        <dbReference type="Proteomes" id="UP000299211"/>
    </source>
</evidence>
<dbReference type="InterPro" id="IPR013783">
    <property type="entry name" value="Ig-like_fold"/>
</dbReference>
<dbReference type="SMART" id="SM00710">
    <property type="entry name" value="PbH1"/>
    <property type="match status" value="6"/>
</dbReference>
<keyword evidence="1" id="KW-0732">Signal</keyword>
<reference evidence="3 4" key="1">
    <citation type="submission" date="2019-04" db="EMBL/GenBank/DDBJ databases">
        <title>Draft genome sequences of Streptomyces avermitilis ATCC 31267.</title>
        <authorList>
            <person name="Komaki H."/>
            <person name="Tamura T."/>
            <person name="Hosoyama A."/>
        </authorList>
    </citation>
    <scope>NUCLEOTIDE SEQUENCE [LARGE SCALE GENOMIC DNA]</scope>
    <source>
        <strain evidence="3 4">ATCC 31267</strain>
    </source>
</reference>
<evidence type="ECO:0000256" key="1">
    <source>
        <dbReference type="SAM" id="SignalP"/>
    </source>
</evidence>
<dbReference type="InterPro" id="IPR011050">
    <property type="entry name" value="Pectin_lyase_fold/virulence"/>
</dbReference>
<protein>
    <recommendedName>
        <fullName evidence="2">Bacterial Ig domain-containing protein</fullName>
    </recommendedName>
</protein>
<dbReference type="InterPro" id="IPR014756">
    <property type="entry name" value="Ig_E-set"/>
</dbReference>
<sequence>MKWMASTCKILGSVLAFGLVGAGALGVSATPARAATATVLWAAPDGHGAACTSRNPCSLTTAQAEVRALEPGLNPVSPRVELLGGTYRLSKTWKFGTEDSGRPAHPVVWEAVPGARPVISGASRVTAWREVGSTGVWAAHVPHGSATRQLYVDGREAPVAQATPAALHFTGNWAGSATGYDLSNDAAALAWFAHLTPAQLAQVEFDYPAGNGAWTDSKCGVARMSGSRLVMDQPCWTNITDIAPFSQGTGGLPSMPTSQLPDTIRGARSLLTRGQWFLDNATDTLYYTPKSGQRMARLDVELPRLEKLVQGAGSLAKPLHDMTFAGLQFSYATWNAPSSPVGFADVQSNLHRTGANNQGLCTFSTPAGNCPWGALTQPLANVAFTGARHVTITANRFVNLGGTGLSFMYGGSHNVIDGNEFTQIASTALSLGCTYDPTPTATPASVIKDNCSPDPKTVQADQVGTNEILDHTTVSNNVIHDVGTDYRSACGITLLFSRHTTITHNEVYNLPYTGITAGVIQGHVDDANHPQNSTNINADNTISNNLIFNVMQVLDDGGAVYIEGHQAQYVYQADGTIDATATLAHGLHVTGNVVYNDGSRYNAFYDDAGSEWISFSGNVEFHPLAAIGAQGGCSATGHFWVTGNYFADPAGSYICTQPIDSHVYDNSTIPASPGPGDIPVSLLAHAGVSDGHRPPVGTLSPAASYISAPTPVADGSSTERVLIAGAGFSRSTPVFFGDRRATDVQRISSGFLIATVPTGADGTDVTVGTYVPRPIITAPTGGTTGLADTFTVRGTAVAGNTVAVTGSTNQATCTATAATDGTWSCALTDLSPGQQALSATQSDKAGATSKPSAIVLVYVGTPPATARLKDTDPSIVYNSWDYLGSRGYGDHDDDVHYATTDGSSIRYTFIGTGIKVFGEKYTDQGNIGVSIDGGPATVVDTVPTDGARHTDVAVYTNIALAAGVHTIVVTKLSGTYATFDGFEIDNPASQ</sequence>